<dbReference type="EMBL" id="JAUEPT010000011">
    <property type="protein sequence ID" value="KAK0447792.1"/>
    <property type="molecule type" value="Genomic_DNA"/>
</dbReference>
<dbReference type="GO" id="GO:0008270">
    <property type="term" value="F:zinc ion binding"/>
    <property type="evidence" value="ECO:0007669"/>
    <property type="project" value="UniProtKB-KW"/>
</dbReference>
<accession>A0AA39JSN6</accession>
<feature type="domain" description="MYND-type" evidence="5">
    <location>
        <begin position="28"/>
        <end position="72"/>
    </location>
</feature>
<comment type="caution">
    <text evidence="6">The sequence shown here is derived from an EMBL/GenBank/DDBJ whole genome shotgun (WGS) entry which is preliminary data.</text>
</comment>
<keyword evidence="3" id="KW-0862">Zinc</keyword>
<keyword evidence="7" id="KW-1185">Reference proteome</keyword>
<dbReference type="Gene3D" id="6.10.140.2220">
    <property type="match status" value="1"/>
</dbReference>
<evidence type="ECO:0000313" key="6">
    <source>
        <dbReference type="EMBL" id="KAK0447792.1"/>
    </source>
</evidence>
<keyword evidence="2 4" id="KW-0863">Zinc-finger</keyword>
<dbReference type="PROSITE" id="PS50865">
    <property type="entry name" value="ZF_MYND_2"/>
    <property type="match status" value="1"/>
</dbReference>
<evidence type="ECO:0000256" key="1">
    <source>
        <dbReference type="ARBA" id="ARBA00022723"/>
    </source>
</evidence>
<dbReference type="InterPro" id="IPR002893">
    <property type="entry name" value="Znf_MYND"/>
</dbReference>
<dbReference type="PROSITE" id="PS01360">
    <property type="entry name" value="ZF_MYND_1"/>
    <property type="match status" value="1"/>
</dbReference>
<gene>
    <name evidence="6" type="ORF">EV421DRAFT_161901</name>
</gene>
<name>A0AA39JSN6_9AGAR</name>
<proteinExistence type="predicted"/>
<sequence>MSMTPNVAPKAKDSDFLIKSSSLINKRCHTCQKTPQQLGVDRPFQVCSRCKEVMYCSRKCQRENWSVHKLPCARSKERATIFGNDPIRAARAARFVKWYEAIPKLDVFRQAALQALDIVNHPENVDRKALQLRLRLHPEYKQREPVDRYVLVEGLMLPKETVYGWRPLDRQFLTEYIQAQNDVVKGRGELGVVPVSISEVDDNGSTINSSWWILALPFTYDEAKGILQATKWGDVHWEARLRDILATPEAEWIRVVPITSTKGRFHFGLPDNLLKDSRFGCLGRRISELRLNEPGSQFARNINDSWRKTSERMTARGGNNQSWSR</sequence>
<dbReference type="Pfam" id="PF01753">
    <property type="entry name" value="zf-MYND"/>
    <property type="match status" value="1"/>
</dbReference>
<evidence type="ECO:0000259" key="5">
    <source>
        <dbReference type="PROSITE" id="PS50865"/>
    </source>
</evidence>
<protein>
    <recommendedName>
        <fullName evidence="5">MYND-type domain-containing protein</fullName>
    </recommendedName>
</protein>
<dbReference type="AlphaFoldDB" id="A0AA39JSN6"/>
<dbReference type="SUPFAM" id="SSF144232">
    <property type="entry name" value="HIT/MYND zinc finger-like"/>
    <property type="match status" value="1"/>
</dbReference>
<evidence type="ECO:0000256" key="4">
    <source>
        <dbReference type="PROSITE-ProRule" id="PRU00134"/>
    </source>
</evidence>
<evidence type="ECO:0000313" key="7">
    <source>
        <dbReference type="Proteomes" id="UP001175226"/>
    </source>
</evidence>
<dbReference type="Proteomes" id="UP001175226">
    <property type="component" value="Unassembled WGS sequence"/>
</dbReference>
<organism evidence="6 7">
    <name type="scientific">Armillaria borealis</name>
    <dbReference type="NCBI Taxonomy" id="47425"/>
    <lineage>
        <taxon>Eukaryota</taxon>
        <taxon>Fungi</taxon>
        <taxon>Dikarya</taxon>
        <taxon>Basidiomycota</taxon>
        <taxon>Agaricomycotina</taxon>
        <taxon>Agaricomycetes</taxon>
        <taxon>Agaricomycetidae</taxon>
        <taxon>Agaricales</taxon>
        <taxon>Marasmiineae</taxon>
        <taxon>Physalacriaceae</taxon>
        <taxon>Armillaria</taxon>
    </lineage>
</organism>
<evidence type="ECO:0000256" key="2">
    <source>
        <dbReference type="ARBA" id="ARBA00022771"/>
    </source>
</evidence>
<reference evidence="6" key="1">
    <citation type="submission" date="2023-06" db="EMBL/GenBank/DDBJ databases">
        <authorList>
            <consortium name="Lawrence Berkeley National Laboratory"/>
            <person name="Ahrendt S."/>
            <person name="Sahu N."/>
            <person name="Indic B."/>
            <person name="Wong-Bajracharya J."/>
            <person name="Merenyi Z."/>
            <person name="Ke H.-M."/>
            <person name="Monk M."/>
            <person name="Kocsube S."/>
            <person name="Drula E."/>
            <person name="Lipzen A."/>
            <person name="Balint B."/>
            <person name="Henrissat B."/>
            <person name="Andreopoulos B."/>
            <person name="Martin F.M."/>
            <person name="Harder C.B."/>
            <person name="Rigling D."/>
            <person name="Ford K.L."/>
            <person name="Foster G.D."/>
            <person name="Pangilinan J."/>
            <person name="Papanicolaou A."/>
            <person name="Barry K."/>
            <person name="LaButti K."/>
            <person name="Viragh M."/>
            <person name="Koriabine M."/>
            <person name="Yan M."/>
            <person name="Riley R."/>
            <person name="Champramary S."/>
            <person name="Plett K.L."/>
            <person name="Tsai I.J."/>
            <person name="Slot J."/>
            <person name="Sipos G."/>
            <person name="Plett J."/>
            <person name="Nagy L.G."/>
            <person name="Grigoriev I.V."/>
        </authorList>
    </citation>
    <scope>NUCLEOTIDE SEQUENCE</scope>
    <source>
        <strain evidence="6">FPL87.14</strain>
    </source>
</reference>
<evidence type="ECO:0000256" key="3">
    <source>
        <dbReference type="ARBA" id="ARBA00022833"/>
    </source>
</evidence>
<keyword evidence="1" id="KW-0479">Metal-binding</keyword>